<feature type="chain" id="PRO_5034250344" evidence="4">
    <location>
        <begin position="17"/>
        <end position="576"/>
    </location>
</feature>
<evidence type="ECO:0000256" key="4">
    <source>
        <dbReference type="SAM" id="SignalP"/>
    </source>
</evidence>
<dbReference type="InterPro" id="IPR012132">
    <property type="entry name" value="GMC_OxRdtase"/>
</dbReference>
<evidence type="ECO:0000256" key="2">
    <source>
        <dbReference type="PIRSR" id="PIRSR000137-1"/>
    </source>
</evidence>
<evidence type="ECO:0000259" key="5">
    <source>
        <dbReference type="PROSITE" id="PS00624"/>
    </source>
</evidence>
<dbReference type="SUPFAM" id="SSF51905">
    <property type="entry name" value="FAD/NAD(P)-binding domain"/>
    <property type="match status" value="1"/>
</dbReference>
<dbReference type="PANTHER" id="PTHR11552:SF208">
    <property type="entry name" value="RE36204P-RELATED"/>
    <property type="match status" value="1"/>
</dbReference>
<feature type="domain" description="Glucose-methanol-choline oxidoreductase N-terminal" evidence="5">
    <location>
        <begin position="307"/>
        <end position="321"/>
    </location>
</feature>
<dbReference type="RefSeq" id="XP_025405172.1">
    <property type="nucleotide sequence ID" value="XM_025549387.1"/>
</dbReference>
<feature type="active site" description="Proton acceptor" evidence="2">
    <location>
        <position position="555"/>
    </location>
</feature>
<organism evidence="6 7">
    <name type="scientific">Sipha flava</name>
    <name type="common">yellow sugarcane aphid</name>
    <dbReference type="NCBI Taxonomy" id="143950"/>
    <lineage>
        <taxon>Eukaryota</taxon>
        <taxon>Metazoa</taxon>
        <taxon>Ecdysozoa</taxon>
        <taxon>Arthropoda</taxon>
        <taxon>Hexapoda</taxon>
        <taxon>Insecta</taxon>
        <taxon>Pterygota</taxon>
        <taxon>Neoptera</taxon>
        <taxon>Paraneoptera</taxon>
        <taxon>Hemiptera</taxon>
        <taxon>Sternorrhyncha</taxon>
        <taxon>Aphidomorpha</taxon>
        <taxon>Aphidoidea</taxon>
        <taxon>Aphididae</taxon>
        <taxon>Sipha</taxon>
    </lineage>
</organism>
<dbReference type="InterPro" id="IPR007867">
    <property type="entry name" value="GMC_OxRtase_C"/>
</dbReference>
<gene>
    <name evidence="7" type="primary">LOC112679536</name>
</gene>
<dbReference type="PROSITE" id="PS00624">
    <property type="entry name" value="GMC_OXRED_2"/>
    <property type="match status" value="1"/>
</dbReference>
<proteinExistence type="inferred from homology"/>
<evidence type="ECO:0000256" key="3">
    <source>
        <dbReference type="PIRSR" id="PIRSR000137-2"/>
    </source>
</evidence>
<dbReference type="GO" id="GO:0050660">
    <property type="term" value="F:flavin adenine dinucleotide binding"/>
    <property type="evidence" value="ECO:0007669"/>
    <property type="project" value="InterPro"/>
</dbReference>
<dbReference type="GO" id="GO:0016614">
    <property type="term" value="F:oxidoreductase activity, acting on CH-OH group of donors"/>
    <property type="evidence" value="ECO:0007669"/>
    <property type="project" value="InterPro"/>
</dbReference>
<reference evidence="7" key="1">
    <citation type="submission" date="2025-08" db="UniProtKB">
        <authorList>
            <consortium name="RefSeq"/>
        </authorList>
    </citation>
    <scope>IDENTIFICATION</scope>
    <source>
        <tissue evidence="7">Whole body</tissue>
    </source>
</reference>
<keyword evidence="3" id="KW-0285">Flavoprotein</keyword>
<dbReference type="InterPro" id="IPR036188">
    <property type="entry name" value="FAD/NAD-bd_sf"/>
</dbReference>
<dbReference type="PANTHER" id="PTHR11552">
    <property type="entry name" value="GLUCOSE-METHANOL-CHOLINE GMC OXIDOREDUCTASE"/>
    <property type="match status" value="1"/>
</dbReference>
<dbReference type="InterPro" id="IPR000172">
    <property type="entry name" value="GMC_OxRdtase_N"/>
</dbReference>
<sequence>MKIVIIFLFFISSSSSIVEELFKSIYGQYLQQGIPFRENTYLGNKPILREYDFIIVGAGPGGSVVANRLSEQSNWSVLLLEAGQDESIYTDIPVAAEYLESTDYNWGYTAEPAKNGCFNYANNRCPWPKGKGMGGSSILNGMFYTRGKKEDYDTISEMGNFGWAYKDVLPYFLKAENNSIQEYQNSSLHSQTGNLHVERVRYHSPLVDKFIEAGGELGLQKNIDYTVNPENGISRLQATSRNGRRVSASKAYIQSVKNRQNLHVAIFCRVTKILIDPLSKKTIGVEFVKKGKNRRVFAKKEVILSAGPINSPQLLMLSGIGPKEHLNNLGIPVIQDLPVGQNLQDHYGTLALEFISNHTGPVINEQTILNPYLFEQWFKYGRGPLTVPSRVDGLGFVRSPSGKEIEIILAPIGQTPGRFNIATLLLQPEARGNVTLKSKNPWHPPIMSYGYYDNITDLEDNVFALKYSVRLVEETQAFKNIAAKLSPMPHPKCNHLLFKSDDYWICISKHLTHTYHHQCSTCRMGDVVNNKLQVIGIQGLRVVDSSIFPHIPSAHLYSPTIMVGEKAADMIRSHWS</sequence>
<dbReference type="Gene3D" id="3.50.50.60">
    <property type="entry name" value="FAD/NAD(P)-binding domain"/>
    <property type="match status" value="1"/>
</dbReference>
<evidence type="ECO:0000256" key="1">
    <source>
        <dbReference type="ARBA" id="ARBA00010790"/>
    </source>
</evidence>
<dbReference type="Proteomes" id="UP000694846">
    <property type="component" value="Unplaced"/>
</dbReference>
<feature type="binding site" evidence="3">
    <location>
        <position position="515"/>
    </location>
    <ligand>
        <name>substrate</name>
    </ligand>
</feature>
<dbReference type="OrthoDB" id="269227at2759"/>
<dbReference type="PIRSF" id="PIRSF000137">
    <property type="entry name" value="Alcohol_oxidase"/>
    <property type="match status" value="1"/>
</dbReference>
<protein>
    <submittedName>
        <fullName evidence="7">Glucose dehydrogenase [FAD, quinone]-like</fullName>
    </submittedName>
</protein>
<name>A0A8B8F4D8_9HEMI</name>
<dbReference type="GeneID" id="112679536"/>
<evidence type="ECO:0000313" key="6">
    <source>
        <dbReference type="Proteomes" id="UP000694846"/>
    </source>
</evidence>
<dbReference type="Pfam" id="PF05199">
    <property type="entry name" value="GMC_oxred_C"/>
    <property type="match status" value="1"/>
</dbReference>
<feature type="signal peptide" evidence="4">
    <location>
        <begin position="1"/>
        <end position="16"/>
    </location>
</feature>
<feature type="binding site" evidence="3">
    <location>
        <position position="270"/>
    </location>
    <ligand>
        <name>FAD</name>
        <dbReference type="ChEBI" id="CHEBI:57692"/>
    </ligand>
</feature>
<dbReference type="SUPFAM" id="SSF54373">
    <property type="entry name" value="FAD-linked reductases, C-terminal domain"/>
    <property type="match status" value="1"/>
</dbReference>
<evidence type="ECO:0000313" key="7">
    <source>
        <dbReference type="RefSeq" id="XP_025405172.1"/>
    </source>
</evidence>
<comment type="similarity">
    <text evidence="1">Belongs to the GMC oxidoreductase family.</text>
</comment>
<keyword evidence="3" id="KW-0274">FAD</keyword>
<dbReference type="Gene3D" id="3.30.560.10">
    <property type="entry name" value="Glucose Oxidase, domain 3"/>
    <property type="match status" value="1"/>
</dbReference>
<accession>A0A8B8F4D8</accession>
<keyword evidence="6" id="KW-1185">Reference proteome</keyword>
<feature type="active site" description="Proton donor" evidence="2">
    <location>
        <position position="517"/>
    </location>
</feature>
<dbReference type="Pfam" id="PF00732">
    <property type="entry name" value="GMC_oxred_N"/>
    <property type="match status" value="1"/>
</dbReference>
<comment type="cofactor">
    <cofactor evidence="3">
        <name>FAD</name>
        <dbReference type="ChEBI" id="CHEBI:57692"/>
    </cofactor>
</comment>
<dbReference type="AlphaFoldDB" id="A0A8B8F4D8"/>
<keyword evidence="4" id="KW-0732">Signal</keyword>